<proteinExistence type="predicted"/>
<dbReference type="OrthoDB" id="6486140at2759"/>
<evidence type="ECO:0000313" key="1">
    <source>
        <dbReference type="EMBL" id="KFM71982.1"/>
    </source>
</evidence>
<gene>
    <name evidence="1" type="ORF">X975_19503</name>
</gene>
<protein>
    <recommendedName>
        <fullName evidence="3">Nucleic-acid-binding protein from transposon X-element</fullName>
    </recommendedName>
</protein>
<evidence type="ECO:0008006" key="3">
    <source>
        <dbReference type="Google" id="ProtNLM"/>
    </source>
</evidence>
<organism evidence="1 2">
    <name type="scientific">Stegodyphus mimosarum</name>
    <name type="common">African social velvet spider</name>
    <dbReference type="NCBI Taxonomy" id="407821"/>
    <lineage>
        <taxon>Eukaryota</taxon>
        <taxon>Metazoa</taxon>
        <taxon>Ecdysozoa</taxon>
        <taxon>Arthropoda</taxon>
        <taxon>Chelicerata</taxon>
        <taxon>Arachnida</taxon>
        <taxon>Araneae</taxon>
        <taxon>Araneomorphae</taxon>
        <taxon>Entelegynae</taxon>
        <taxon>Eresoidea</taxon>
        <taxon>Eresidae</taxon>
        <taxon>Stegodyphus</taxon>
    </lineage>
</organism>
<dbReference type="AlphaFoldDB" id="A0A087U3P3"/>
<reference evidence="1 2" key="1">
    <citation type="submission" date="2013-11" db="EMBL/GenBank/DDBJ databases">
        <title>Genome sequencing of Stegodyphus mimosarum.</title>
        <authorList>
            <person name="Bechsgaard J."/>
        </authorList>
    </citation>
    <scope>NUCLEOTIDE SEQUENCE [LARGE SCALE GENOMIC DNA]</scope>
</reference>
<name>A0A087U3P3_STEMI</name>
<dbReference type="STRING" id="407821.A0A087U3P3"/>
<evidence type="ECO:0000313" key="2">
    <source>
        <dbReference type="Proteomes" id="UP000054359"/>
    </source>
</evidence>
<dbReference type="OMA" id="TREACIQ"/>
<dbReference type="Proteomes" id="UP000054359">
    <property type="component" value="Unassembled WGS sequence"/>
</dbReference>
<dbReference type="EMBL" id="KK118017">
    <property type="protein sequence ID" value="KFM71982.1"/>
    <property type="molecule type" value="Genomic_DNA"/>
</dbReference>
<sequence length="267" mass="30245">MTKSSDSNKKPSERVLVTIPGYHIPEHVKVWLTRHRITRFYDNPRQCSQCLRFGHGIKSCRGLVRCSKCSENHIREQCQSALTKCALCSNSHEPSSKDCPKYIEKGKILKYSADHHVSLVEARQAVANKTTYAKMVGTQVTSPAKEDFLKVITPIITALQASFESALKQQAEYFERILSGLDQKYESTFNKLQEKLDLKLIEISECTKDKHIGKRALEPDSVLDLDVPITEIELVRSKGKKPYSKPVSLTREACIQSKHDLSKPKKS</sequence>
<feature type="non-terminal residue" evidence="1">
    <location>
        <position position="267"/>
    </location>
</feature>
<accession>A0A087U3P3</accession>
<keyword evidence="2" id="KW-1185">Reference proteome</keyword>